<dbReference type="OrthoDB" id="8525727at2"/>
<dbReference type="EMBL" id="CP043046">
    <property type="protein sequence ID" value="QEI04470.1"/>
    <property type="molecule type" value="Genomic_DNA"/>
</dbReference>
<dbReference type="Pfam" id="PF01613">
    <property type="entry name" value="Flavin_Reduct"/>
    <property type="match status" value="1"/>
</dbReference>
<evidence type="ECO:0000313" key="4">
    <source>
        <dbReference type="Proteomes" id="UP000325161"/>
    </source>
</evidence>
<proteinExistence type="predicted"/>
<dbReference type="SMART" id="SM00903">
    <property type="entry name" value="Flavin_Reduct"/>
    <property type="match status" value="1"/>
</dbReference>
<dbReference type="SUPFAM" id="SSF50475">
    <property type="entry name" value="FMN-binding split barrel"/>
    <property type="match status" value="1"/>
</dbReference>
<dbReference type="Proteomes" id="UP000325161">
    <property type="component" value="Chromosome"/>
</dbReference>
<name>A0A5C0AU85_9BURK</name>
<dbReference type="GO" id="GO:0042602">
    <property type="term" value="F:riboflavin reductase (NADPH) activity"/>
    <property type="evidence" value="ECO:0007669"/>
    <property type="project" value="TreeGrafter"/>
</dbReference>
<dbReference type="PANTHER" id="PTHR30466">
    <property type="entry name" value="FLAVIN REDUCTASE"/>
    <property type="match status" value="1"/>
</dbReference>
<dbReference type="AlphaFoldDB" id="A0A5C0AU85"/>
<keyword evidence="4" id="KW-1185">Reference proteome</keyword>
<accession>A0A5C0AU85</accession>
<dbReference type="PANTHER" id="PTHR30466:SF1">
    <property type="entry name" value="FMN REDUCTASE (NADH) RUTF"/>
    <property type="match status" value="1"/>
</dbReference>
<dbReference type="InterPro" id="IPR050268">
    <property type="entry name" value="NADH-dep_flavin_reductase"/>
</dbReference>
<dbReference type="InterPro" id="IPR002563">
    <property type="entry name" value="Flavin_Rdtase-like_dom"/>
</dbReference>
<dbReference type="Gene3D" id="2.30.110.10">
    <property type="entry name" value="Electron Transport, Fmn-binding Protein, Chain A"/>
    <property type="match status" value="1"/>
</dbReference>
<evidence type="ECO:0000259" key="2">
    <source>
        <dbReference type="SMART" id="SM00903"/>
    </source>
</evidence>
<organism evidence="3 4">
    <name type="scientific">Pigmentiphaga aceris</name>
    <dbReference type="NCBI Taxonomy" id="1940612"/>
    <lineage>
        <taxon>Bacteria</taxon>
        <taxon>Pseudomonadati</taxon>
        <taxon>Pseudomonadota</taxon>
        <taxon>Betaproteobacteria</taxon>
        <taxon>Burkholderiales</taxon>
        <taxon>Alcaligenaceae</taxon>
        <taxon>Pigmentiphaga</taxon>
    </lineage>
</organism>
<feature type="domain" description="Flavin reductase like" evidence="2">
    <location>
        <begin position="11"/>
        <end position="157"/>
    </location>
</feature>
<reference evidence="3 4" key="1">
    <citation type="submission" date="2019-08" db="EMBL/GenBank/DDBJ databases">
        <title>Amphibian skin-associated Pigmentiphaga: genome sequence and occurrence across geography and hosts.</title>
        <authorList>
            <person name="Bletz M.C."/>
            <person name="Bunk B."/>
            <person name="Sproeer C."/>
            <person name="Biwer P."/>
            <person name="Reiter S."/>
            <person name="Rabemananjara F.C.E."/>
            <person name="Schulz S."/>
            <person name="Overmann J."/>
            <person name="Vences M."/>
        </authorList>
    </citation>
    <scope>NUCLEOTIDE SEQUENCE [LARGE SCALE GENOMIC DNA]</scope>
    <source>
        <strain evidence="3 4">Mada1488</strain>
    </source>
</reference>
<sequence length="165" mass="17305">MIDKTAYRDAMAGLGAAVNVITSDGPAGRSGCTASAVCGVTDEPPMLLVCINRSSRNNVAFKENGHLCVNVLDASQQSIAMRFASKDLAVDERFSEGDWSVMETGSPVLGGAAVSLDCEITSTAEVGTHTVFYCAVRGATTVKNREALIYFDRGFHRVGGVAHAA</sequence>
<dbReference type="RefSeq" id="WP_148811799.1">
    <property type="nucleotide sequence ID" value="NZ_CP043046.1"/>
</dbReference>
<dbReference type="GO" id="GO:0010181">
    <property type="term" value="F:FMN binding"/>
    <property type="evidence" value="ECO:0007669"/>
    <property type="project" value="InterPro"/>
</dbReference>
<protein>
    <recommendedName>
        <fullName evidence="2">Flavin reductase like domain-containing protein</fullName>
    </recommendedName>
</protein>
<dbReference type="GO" id="GO:0006208">
    <property type="term" value="P:pyrimidine nucleobase catabolic process"/>
    <property type="evidence" value="ECO:0007669"/>
    <property type="project" value="TreeGrafter"/>
</dbReference>
<gene>
    <name evidence="3" type="ORF">FXN63_00450</name>
</gene>
<dbReference type="KEGG" id="pacr:FXN63_00450"/>
<evidence type="ECO:0000313" key="3">
    <source>
        <dbReference type="EMBL" id="QEI04470.1"/>
    </source>
</evidence>
<evidence type="ECO:0000256" key="1">
    <source>
        <dbReference type="ARBA" id="ARBA00023002"/>
    </source>
</evidence>
<dbReference type="InterPro" id="IPR012349">
    <property type="entry name" value="Split_barrel_FMN-bd"/>
</dbReference>
<keyword evidence="1" id="KW-0560">Oxidoreductase</keyword>